<evidence type="ECO:0000313" key="1">
    <source>
        <dbReference type="EMBL" id="KAK8480066.1"/>
    </source>
</evidence>
<dbReference type="Proteomes" id="UP001472677">
    <property type="component" value="Unassembled WGS sequence"/>
</dbReference>
<protein>
    <submittedName>
        <fullName evidence="1">Uncharacterized protein</fullName>
    </submittedName>
</protein>
<organism evidence="1 2">
    <name type="scientific">Hibiscus sabdariffa</name>
    <name type="common">roselle</name>
    <dbReference type="NCBI Taxonomy" id="183260"/>
    <lineage>
        <taxon>Eukaryota</taxon>
        <taxon>Viridiplantae</taxon>
        <taxon>Streptophyta</taxon>
        <taxon>Embryophyta</taxon>
        <taxon>Tracheophyta</taxon>
        <taxon>Spermatophyta</taxon>
        <taxon>Magnoliopsida</taxon>
        <taxon>eudicotyledons</taxon>
        <taxon>Gunneridae</taxon>
        <taxon>Pentapetalae</taxon>
        <taxon>rosids</taxon>
        <taxon>malvids</taxon>
        <taxon>Malvales</taxon>
        <taxon>Malvaceae</taxon>
        <taxon>Malvoideae</taxon>
        <taxon>Hibiscus</taxon>
    </lineage>
</organism>
<accession>A0ABR1ZHX4</accession>
<proteinExistence type="predicted"/>
<name>A0ABR1ZHX4_9ROSI</name>
<comment type="caution">
    <text evidence="1">The sequence shown here is derived from an EMBL/GenBank/DDBJ whole genome shotgun (WGS) entry which is preliminary data.</text>
</comment>
<evidence type="ECO:0000313" key="2">
    <source>
        <dbReference type="Proteomes" id="UP001472677"/>
    </source>
</evidence>
<reference evidence="1 2" key="1">
    <citation type="journal article" date="2024" name="G3 (Bethesda)">
        <title>Genome assembly of Hibiscus sabdariffa L. provides insights into metabolisms of medicinal natural products.</title>
        <authorList>
            <person name="Kim T."/>
        </authorList>
    </citation>
    <scope>NUCLEOTIDE SEQUENCE [LARGE SCALE GENOMIC DNA]</scope>
    <source>
        <strain evidence="1">TK-2024</strain>
        <tissue evidence="1">Old leaves</tissue>
    </source>
</reference>
<keyword evidence="2" id="KW-1185">Reference proteome</keyword>
<sequence>MRKACRSHGTRMSRLVLRKKVKFAKFSVHRNLCTLRQMVPGCGDADLETLFQKSIVHIMELKSLAYVLRNLANSYGV</sequence>
<dbReference type="EMBL" id="JBBPBM010002139">
    <property type="protein sequence ID" value="KAK8480066.1"/>
    <property type="molecule type" value="Genomic_DNA"/>
</dbReference>
<gene>
    <name evidence="1" type="ORF">V6N12_054198</name>
</gene>